<keyword evidence="5" id="KW-1185">Reference proteome</keyword>
<dbReference type="InterPro" id="IPR015421">
    <property type="entry name" value="PyrdxlP-dep_Trfase_major"/>
</dbReference>
<keyword evidence="2 3" id="KW-0663">Pyridoxal phosphate</keyword>
<sequence>MVPLCIPEISGNEVDYVKECIESGWVSSTGGEYLNKFEEEFSRFTGIKYSNAVINGTAALHLALAALNVGEGDEVIVPSLTFISTVNVIKYVGAKVIFVDVNLENYTIDTKEIEKAVSERTKAIIPVHLYGNLADMDKIMEIAHKNNLYVIEDATEALGSKKRRGMAGGFGHIGCYSFNGNKLMTTGAGGMICTNDEKINERIDYLKNQTKTVLENGSIVHNEIGFNYRMPNILAAFGLAQLEQLDKFILRKKEITTLYKKELSGILGLGFPKSKCDEDICQWLNCIEISEEYGVNRDELIKHMNNEKVICRPFFYPLHKMEAFSGEKVMSGELINTELCSARGINLPSSVGITDEEIVRVCSILKNSVKNSQH</sequence>
<reference evidence="4" key="1">
    <citation type="journal article" date="2021" name="mSystems">
        <title>Bacteria and Archaea Synergistically Convert Glycine Betaine to Biogenic Methane in the Formosa Cold Seep of the South China Sea.</title>
        <authorList>
            <person name="Li L."/>
            <person name="Zhang W."/>
            <person name="Zhang S."/>
            <person name="Song L."/>
            <person name="Sun Q."/>
            <person name="Zhang H."/>
            <person name="Xiang H."/>
            <person name="Dong X."/>
        </authorList>
    </citation>
    <scope>NUCLEOTIDE SEQUENCE</scope>
    <source>
        <strain evidence="4">ZWT</strain>
    </source>
</reference>
<name>A0A9J6P6Z4_9CLOT</name>
<feature type="modified residue" description="N6-(pyridoxal phosphate)lysine" evidence="2">
    <location>
        <position position="182"/>
    </location>
</feature>
<dbReference type="PIRSF" id="PIRSF000390">
    <property type="entry name" value="PLP_StrS"/>
    <property type="match status" value="1"/>
</dbReference>
<evidence type="ECO:0000256" key="1">
    <source>
        <dbReference type="PIRSR" id="PIRSR000390-1"/>
    </source>
</evidence>
<dbReference type="InterPro" id="IPR000653">
    <property type="entry name" value="DegT/StrS_aminotransferase"/>
</dbReference>
<dbReference type="PANTHER" id="PTHR30244">
    <property type="entry name" value="TRANSAMINASE"/>
    <property type="match status" value="1"/>
</dbReference>
<dbReference type="InterPro" id="IPR015422">
    <property type="entry name" value="PyrdxlP-dep_Trfase_small"/>
</dbReference>
<dbReference type="Gene3D" id="3.90.1150.10">
    <property type="entry name" value="Aspartate Aminotransferase, domain 1"/>
    <property type="match status" value="1"/>
</dbReference>
<organism evidence="4 5">
    <name type="scientific">Oceanirhabdus seepicola</name>
    <dbReference type="NCBI Taxonomy" id="2828781"/>
    <lineage>
        <taxon>Bacteria</taxon>
        <taxon>Bacillati</taxon>
        <taxon>Bacillota</taxon>
        <taxon>Clostridia</taxon>
        <taxon>Eubacteriales</taxon>
        <taxon>Clostridiaceae</taxon>
        <taxon>Oceanirhabdus</taxon>
    </lineage>
</organism>
<comment type="caution">
    <text evidence="4">The sequence shown here is derived from an EMBL/GenBank/DDBJ whole genome shotgun (WGS) entry which is preliminary data.</text>
</comment>
<reference evidence="4" key="2">
    <citation type="submission" date="2021-04" db="EMBL/GenBank/DDBJ databases">
        <authorList>
            <person name="Dong X."/>
        </authorList>
    </citation>
    <scope>NUCLEOTIDE SEQUENCE</scope>
    <source>
        <strain evidence="4">ZWT</strain>
    </source>
</reference>
<dbReference type="EMBL" id="JAGSOJ010000007">
    <property type="protein sequence ID" value="MCM1992642.1"/>
    <property type="molecule type" value="Genomic_DNA"/>
</dbReference>
<keyword evidence="4" id="KW-0808">Transferase</keyword>
<dbReference type="GO" id="GO:0030170">
    <property type="term" value="F:pyridoxal phosphate binding"/>
    <property type="evidence" value="ECO:0007669"/>
    <property type="project" value="TreeGrafter"/>
</dbReference>
<dbReference type="GO" id="GO:0008483">
    <property type="term" value="F:transaminase activity"/>
    <property type="evidence" value="ECO:0007669"/>
    <property type="project" value="UniProtKB-KW"/>
</dbReference>
<evidence type="ECO:0000313" key="4">
    <source>
        <dbReference type="EMBL" id="MCM1992642.1"/>
    </source>
</evidence>
<evidence type="ECO:0000256" key="2">
    <source>
        <dbReference type="PIRSR" id="PIRSR000390-2"/>
    </source>
</evidence>
<dbReference type="Proteomes" id="UP001056429">
    <property type="component" value="Unassembled WGS sequence"/>
</dbReference>
<comment type="similarity">
    <text evidence="3">Belongs to the DegT/DnrJ/EryC1 family.</text>
</comment>
<dbReference type="Gene3D" id="3.40.640.10">
    <property type="entry name" value="Type I PLP-dependent aspartate aminotransferase-like (Major domain)"/>
    <property type="match status" value="1"/>
</dbReference>
<dbReference type="PANTHER" id="PTHR30244:SF34">
    <property type="entry name" value="DTDP-4-AMINO-4,6-DIDEOXYGALACTOSE TRANSAMINASE"/>
    <property type="match status" value="1"/>
</dbReference>
<dbReference type="Pfam" id="PF01041">
    <property type="entry name" value="DegT_DnrJ_EryC1"/>
    <property type="match status" value="1"/>
</dbReference>
<accession>A0A9J6P6Z4</accession>
<keyword evidence="4" id="KW-0032">Aminotransferase</keyword>
<dbReference type="InterPro" id="IPR015424">
    <property type="entry name" value="PyrdxlP-dep_Trfase"/>
</dbReference>
<dbReference type="SUPFAM" id="SSF53383">
    <property type="entry name" value="PLP-dependent transferases"/>
    <property type="match status" value="1"/>
</dbReference>
<dbReference type="AlphaFoldDB" id="A0A9J6P6Z4"/>
<evidence type="ECO:0000256" key="3">
    <source>
        <dbReference type="RuleBase" id="RU004508"/>
    </source>
</evidence>
<protein>
    <submittedName>
        <fullName evidence="4">Aminotransferase class I/II-fold pyridoxal phosphate-dependent enzyme</fullName>
    </submittedName>
</protein>
<feature type="active site" description="Proton acceptor" evidence="1">
    <location>
        <position position="182"/>
    </location>
</feature>
<evidence type="ECO:0000313" key="5">
    <source>
        <dbReference type="Proteomes" id="UP001056429"/>
    </source>
</evidence>
<dbReference type="CDD" id="cd00616">
    <property type="entry name" value="AHBA_syn"/>
    <property type="match status" value="1"/>
</dbReference>
<gene>
    <name evidence="4" type="ORF">KDK92_23245</name>
</gene>
<proteinExistence type="inferred from homology"/>
<dbReference type="GO" id="GO:0000271">
    <property type="term" value="P:polysaccharide biosynthetic process"/>
    <property type="evidence" value="ECO:0007669"/>
    <property type="project" value="TreeGrafter"/>
</dbReference>